<dbReference type="RefSeq" id="WP_143981208.1">
    <property type="nucleotide sequence ID" value="NZ_JANDZZ010000019.1"/>
</dbReference>
<proteinExistence type="predicted"/>
<organism evidence="1 2">
    <name type="scientific">Nocardia otitidiscaviarum</name>
    <dbReference type="NCBI Taxonomy" id="1823"/>
    <lineage>
        <taxon>Bacteria</taxon>
        <taxon>Bacillati</taxon>
        <taxon>Actinomycetota</taxon>
        <taxon>Actinomycetes</taxon>
        <taxon>Mycobacteriales</taxon>
        <taxon>Nocardiaceae</taxon>
        <taxon>Nocardia</taxon>
    </lineage>
</organism>
<reference evidence="1 2" key="1">
    <citation type="submission" date="2019-07" db="EMBL/GenBank/DDBJ databases">
        <title>Complete Genome Sequence and Methylome Analysis of Nocardia otitidis-caviarum NEB252.</title>
        <authorList>
            <person name="Fomenkov A."/>
            <person name="Anton B.P."/>
            <person name="Vincze T."/>
            <person name="Roberts R.J."/>
        </authorList>
    </citation>
    <scope>NUCLEOTIDE SEQUENCE [LARGE SCALE GENOMIC DNA]</scope>
    <source>
        <strain evidence="1 2">NEB252</strain>
    </source>
</reference>
<dbReference type="Proteomes" id="UP000317039">
    <property type="component" value="Chromosome"/>
</dbReference>
<evidence type="ECO:0000313" key="1">
    <source>
        <dbReference type="EMBL" id="QDP79861.1"/>
    </source>
</evidence>
<evidence type="ECO:0000313" key="2">
    <source>
        <dbReference type="Proteomes" id="UP000317039"/>
    </source>
</evidence>
<protein>
    <submittedName>
        <fullName evidence="1">Fructosamine kinase family protein</fullName>
    </submittedName>
</protein>
<gene>
    <name evidence="1" type="ORF">FOH10_15230</name>
</gene>
<keyword evidence="1" id="KW-0418">Kinase</keyword>
<dbReference type="InterPro" id="IPR016477">
    <property type="entry name" value="Fructo-/Ketosamine-3-kinase"/>
</dbReference>
<dbReference type="KEGG" id="nod:FOH10_15230"/>
<keyword evidence="1" id="KW-0808">Transferase</keyword>
<dbReference type="Pfam" id="PF03881">
    <property type="entry name" value="Fructosamin_kin"/>
    <property type="match status" value="1"/>
</dbReference>
<dbReference type="Gene3D" id="3.30.200.20">
    <property type="entry name" value="Phosphorylase Kinase, domain 1"/>
    <property type="match status" value="1"/>
</dbReference>
<dbReference type="AlphaFoldDB" id="A0A516NLS7"/>
<dbReference type="GO" id="GO:0016301">
    <property type="term" value="F:kinase activity"/>
    <property type="evidence" value="ECO:0007669"/>
    <property type="project" value="UniProtKB-KW"/>
</dbReference>
<sequence>MTGVELLAHRLAQAGFEIASLEAMTGGCICVSGVAALRDGSQVLAKTLAEPESDMFSVEVEGLSALRELGGVRVPSVVYASPQLLVLKALRPCGAGVLFWKRFAHMVAGLHSSTSTDRFSWHRDGRHGRLRQVSAPPCGFEAVLRGLRRNRPPFSRLARSGTVTAHFGLVQRGRARYRHLGCRGPHPRIDRTISPPHLSDGCT</sequence>
<accession>A0A516NLS7</accession>
<dbReference type="EMBL" id="CP041695">
    <property type="protein sequence ID" value="QDP79861.1"/>
    <property type="molecule type" value="Genomic_DNA"/>
</dbReference>
<name>A0A516NLS7_9NOCA</name>